<keyword evidence="4" id="KW-1185">Reference proteome</keyword>
<dbReference type="RefSeq" id="WP_183308456.1">
    <property type="nucleotide sequence ID" value="NZ_JACIEP010000015.1"/>
</dbReference>
<dbReference type="AlphaFoldDB" id="A0A840CNP0"/>
<feature type="coiled-coil region" evidence="1">
    <location>
        <begin position="72"/>
        <end position="103"/>
    </location>
</feature>
<gene>
    <name evidence="3" type="ORF">GGR21_003540</name>
</gene>
<proteinExistence type="predicted"/>
<keyword evidence="2" id="KW-0732">Signal</keyword>
<evidence type="ECO:0000313" key="4">
    <source>
        <dbReference type="Proteomes" id="UP000555103"/>
    </source>
</evidence>
<comment type="caution">
    <text evidence="3">The sequence shown here is derived from an EMBL/GenBank/DDBJ whole genome shotgun (WGS) entry which is preliminary data.</text>
</comment>
<dbReference type="Proteomes" id="UP000555103">
    <property type="component" value="Unassembled WGS sequence"/>
</dbReference>
<evidence type="ECO:0000313" key="3">
    <source>
        <dbReference type="EMBL" id="MBB4037620.1"/>
    </source>
</evidence>
<organism evidence="3 4">
    <name type="scientific">Dysgonomonas hofstadii</name>
    <dbReference type="NCBI Taxonomy" id="637886"/>
    <lineage>
        <taxon>Bacteria</taxon>
        <taxon>Pseudomonadati</taxon>
        <taxon>Bacteroidota</taxon>
        <taxon>Bacteroidia</taxon>
        <taxon>Bacteroidales</taxon>
        <taxon>Dysgonomonadaceae</taxon>
        <taxon>Dysgonomonas</taxon>
    </lineage>
</organism>
<dbReference type="EMBL" id="JACIEP010000015">
    <property type="protein sequence ID" value="MBB4037620.1"/>
    <property type="molecule type" value="Genomic_DNA"/>
</dbReference>
<protein>
    <submittedName>
        <fullName evidence="3">TolA-binding protein</fullName>
    </submittedName>
</protein>
<feature type="signal peptide" evidence="2">
    <location>
        <begin position="1"/>
        <end position="20"/>
    </location>
</feature>
<keyword evidence="1" id="KW-0175">Coiled coil</keyword>
<reference evidence="3 4" key="1">
    <citation type="submission" date="2020-08" db="EMBL/GenBank/DDBJ databases">
        <title>Genomic Encyclopedia of Type Strains, Phase IV (KMG-IV): sequencing the most valuable type-strain genomes for metagenomic binning, comparative biology and taxonomic classification.</title>
        <authorList>
            <person name="Goeker M."/>
        </authorList>
    </citation>
    <scope>NUCLEOTIDE SEQUENCE [LARGE SCALE GENOMIC DNA]</scope>
    <source>
        <strain evidence="3 4">DSM 104969</strain>
    </source>
</reference>
<evidence type="ECO:0000256" key="1">
    <source>
        <dbReference type="SAM" id="Coils"/>
    </source>
</evidence>
<evidence type="ECO:0000256" key="2">
    <source>
        <dbReference type="SAM" id="SignalP"/>
    </source>
</evidence>
<feature type="chain" id="PRO_5032490501" evidence="2">
    <location>
        <begin position="21"/>
        <end position="431"/>
    </location>
</feature>
<accession>A0A840CNP0</accession>
<name>A0A840CNP0_9BACT</name>
<sequence>MKKYILLISLFCMALLQVNAILPQDSVKKNKDRFILPDMNNALKSLEDLKSLEGLESLKDLDFNFDFDSSQMAELRESLKLNNEQLQAMKENLRENLKNMPNMKDLKLNEFNFNEYKGGKQAKTPTRVEKKLFTDISEVKFSHKYGNIIIQESNSKQIDLEIQYFDKNNNKGSSIVNTAGKTLSVITSRSGGGATINYIISLPKSTAVDINLMYGTVKVGRHEGAFKADMSYSDLSAQSFSKSKASFNLKYGDLKIDEAEDISISGSYSDVKIKKARNMDVKGMYTDYKVDDVVSFITSGSPAYGDIRLGTVSSVNLDTKYSDINIYNLISDMMVKTAYGDVTVKGISPKLKNITINASYADVEVSVPAGMSVNFDTDLTYGDLGIAKKHNIKYTENRETNTKSVKIGQIGNGKPTATIKVKNMYADVEIK</sequence>